<dbReference type="EMBL" id="PP934186">
    <property type="protein sequence ID" value="XDG30987.1"/>
    <property type="molecule type" value="Genomic_DNA"/>
</dbReference>
<reference evidence="1" key="1">
    <citation type="submission" date="2024-06" db="EMBL/GenBank/DDBJ databases">
        <authorList>
            <person name="Yang R."/>
        </authorList>
    </citation>
    <scope>NUCLEOTIDE SEQUENCE</scope>
</reference>
<sequence length="90" mass="10608">MNLLDCVGEPVANFKVNNREYRKDSRAKNTLNKVLGANFKAVYREVREYKQDQWKSPVISWDGEDIYILRSDDKVVRMFNSEWSSICLES</sequence>
<evidence type="ECO:0000313" key="1">
    <source>
        <dbReference type="EMBL" id="XDG30987.1"/>
    </source>
</evidence>
<proteinExistence type="predicted"/>
<accession>A0AB39AJZ7</accession>
<protein>
    <submittedName>
        <fullName evidence="1">Uncharacterized protein</fullName>
    </submittedName>
</protein>
<name>A0AB39AJZ7_9CAUD</name>
<organism evidence="1">
    <name type="scientific">Vibrio phage P018-4</name>
    <dbReference type="NCBI Taxonomy" id="3229728"/>
    <lineage>
        <taxon>Viruses</taxon>
        <taxon>Duplodnaviria</taxon>
        <taxon>Heunggongvirae</taxon>
        <taxon>Uroviricota</taxon>
        <taxon>Caudoviricetes</taxon>
    </lineage>
</organism>